<name>A0A178MCF8_9CHLR</name>
<feature type="binding site" evidence="12">
    <location>
        <position position="136"/>
    </location>
    <ligand>
        <name>substrate</name>
    </ligand>
</feature>
<dbReference type="GO" id="GO:1902000">
    <property type="term" value="P:homogentisate catabolic process"/>
    <property type="evidence" value="ECO:0007669"/>
    <property type="project" value="TreeGrafter"/>
</dbReference>
<evidence type="ECO:0000256" key="6">
    <source>
        <dbReference type="ARBA" id="ARBA00022801"/>
    </source>
</evidence>
<feature type="active site" description="Proton acceptor" evidence="11">
    <location>
        <position position="141"/>
    </location>
</feature>
<keyword evidence="17" id="KW-1185">Reference proteome</keyword>
<dbReference type="GO" id="GO:0004334">
    <property type="term" value="F:fumarylacetoacetase activity"/>
    <property type="evidence" value="ECO:0007669"/>
    <property type="project" value="UniProtKB-EC"/>
</dbReference>
<dbReference type="Gene3D" id="3.90.850.10">
    <property type="entry name" value="Fumarylacetoacetase-like, C-terminal domain"/>
    <property type="match status" value="1"/>
</dbReference>
<reference evidence="16 17" key="1">
    <citation type="submission" date="2016-04" db="EMBL/GenBank/DDBJ databases">
        <title>Chloroflexus islandicus sp. nov., a thermophilic filamentous anoxygenic phototrophic bacterium from geyser Strokkur (Iceland).</title>
        <authorList>
            <person name="Gaisin V.A."/>
            <person name="Kalashnikov A.M."/>
            <person name="Sukhacheva M.V."/>
            <person name="Grouzdev D.S."/>
            <person name="Ivanov T.M."/>
            <person name="Kuznetsov B."/>
            <person name="Gorlenko V.M."/>
        </authorList>
    </citation>
    <scope>NUCLEOTIDE SEQUENCE [LARGE SCALE GENOMIC DNA]</scope>
    <source>
        <strain evidence="17">isl-2</strain>
    </source>
</reference>
<dbReference type="AlphaFoldDB" id="A0A178MCF8"/>
<keyword evidence="5 13" id="KW-0479">Metal-binding</keyword>
<dbReference type="InterPro" id="IPR036462">
    <property type="entry name" value="Fumarylacetoacetase_N_sf"/>
</dbReference>
<dbReference type="InterPro" id="IPR015377">
    <property type="entry name" value="Fumarylacetoacetase_N"/>
</dbReference>
<keyword evidence="9" id="KW-0828">Tyrosine catabolism</keyword>
<dbReference type="Proteomes" id="UP000078287">
    <property type="component" value="Unassembled WGS sequence"/>
</dbReference>
<keyword evidence="10" id="KW-0585">Phenylalanine catabolism</keyword>
<dbReference type="GO" id="GO:0046872">
    <property type="term" value="F:metal ion binding"/>
    <property type="evidence" value="ECO:0007669"/>
    <property type="project" value="UniProtKB-KW"/>
</dbReference>
<evidence type="ECO:0000256" key="11">
    <source>
        <dbReference type="PIRSR" id="PIRSR605959-1"/>
    </source>
</evidence>
<feature type="binding site" evidence="13">
    <location>
        <position position="265"/>
    </location>
    <ligand>
        <name>Mg(2+)</name>
        <dbReference type="ChEBI" id="CHEBI:18420"/>
    </ligand>
</feature>
<evidence type="ECO:0000259" key="15">
    <source>
        <dbReference type="Pfam" id="PF09298"/>
    </source>
</evidence>
<dbReference type="UniPathway" id="UPA00139">
    <property type="reaction ID" value="UER00341"/>
</dbReference>
<proteinExistence type="predicted"/>
<feature type="binding site" evidence="12">
    <location>
        <position position="248"/>
    </location>
    <ligand>
        <name>substrate</name>
    </ligand>
</feature>
<comment type="cofactor">
    <cofactor evidence="2 13">
        <name>Mg(2+)</name>
        <dbReference type="ChEBI" id="CHEBI:18420"/>
    </cofactor>
</comment>
<dbReference type="STRING" id="1707952.A6A03_12495"/>
<evidence type="ECO:0000256" key="8">
    <source>
        <dbReference type="ARBA" id="ARBA00022842"/>
    </source>
</evidence>
<dbReference type="GO" id="GO:0006559">
    <property type="term" value="P:L-phenylalanine catabolic process"/>
    <property type="evidence" value="ECO:0007669"/>
    <property type="project" value="UniProtKB-UniPathway"/>
</dbReference>
<dbReference type="SUPFAM" id="SSF56529">
    <property type="entry name" value="FAH"/>
    <property type="match status" value="1"/>
</dbReference>
<dbReference type="SUPFAM" id="SSF63433">
    <property type="entry name" value="Fumarylacetoacetate hydrolase, FAH, N-terminal domain"/>
    <property type="match status" value="1"/>
</dbReference>
<dbReference type="Pfam" id="PF09298">
    <property type="entry name" value="FAA_hydrolase_N"/>
    <property type="match status" value="1"/>
</dbReference>
<feature type="binding site" evidence="13">
    <location>
        <position position="209"/>
    </location>
    <ligand>
        <name>Ca(2+)</name>
        <dbReference type="ChEBI" id="CHEBI:29108"/>
    </ligand>
</feature>
<dbReference type="Gene3D" id="2.30.30.230">
    <property type="entry name" value="Fumarylacetoacetase, N-terminal domain"/>
    <property type="match status" value="1"/>
</dbReference>
<evidence type="ECO:0000313" key="17">
    <source>
        <dbReference type="Proteomes" id="UP000078287"/>
    </source>
</evidence>
<evidence type="ECO:0000256" key="3">
    <source>
        <dbReference type="ARBA" id="ARBA00004782"/>
    </source>
</evidence>
<keyword evidence="8 13" id="KW-0460">Magnesium</keyword>
<feature type="binding site" evidence="12">
    <location>
        <position position="150"/>
    </location>
    <ligand>
        <name>substrate</name>
    </ligand>
</feature>
<evidence type="ECO:0000256" key="12">
    <source>
        <dbReference type="PIRSR" id="PIRSR605959-2"/>
    </source>
</evidence>
<dbReference type="PANTHER" id="PTHR43069">
    <property type="entry name" value="FUMARYLACETOACETASE"/>
    <property type="match status" value="1"/>
</dbReference>
<keyword evidence="6" id="KW-0378">Hydrolase</keyword>
<feature type="binding site" evidence="12">
    <location>
        <position position="252"/>
    </location>
    <ligand>
        <name>substrate</name>
    </ligand>
</feature>
<evidence type="ECO:0000256" key="13">
    <source>
        <dbReference type="PIRSR" id="PIRSR605959-3"/>
    </source>
</evidence>
<feature type="binding site" evidence="13">
    <location>
        <position position="261"/>
    </location>
    <ligand>
        <name>Mg(2+)</name>
        <dbReference type="ChEBI" id="CHEBI:18420"/>
    </ligand>
</feature>
<comment type="cofactor">
    <cofactor evidence="1 13">
        <name>Ca(2+)</name>
        <dbReference type="ChEBI" id="CHEBI:29108"/>
    </cofactor>
</comment>
<evidence type="ECO:0000256" key="9">
    <source>
        <dbReference type="ARBA" id="ARBA00022878"/>
    </source>
</evidence>
<comment type="caution">
    <text evidence="16">The sequence shown here is derived from an EMBL/GenBank/DDBJ whole genome shotgun (WGS) entry which is preliminary data.</text>
</comment>
<evidence type="ECO:0000256" key="1">
    <source>
        <dbReference type="ARBA" id="ARBA00001913"/>
    </source>
</evidence>
<dbReference type="Pfam" id="PF01557">
    <property type="entry name" value="FAA_hydrolase"/>
    <property type="match status" value="1"/>
</dbReference>
<keyword evidence="7 13" id="KW-0106">Calcium</keyword>
<accession>A0A178MCF8</accession>
<evidence type="ECO:0000256" key="5">
    <source>
        <dbReference type="ARBA" id="ARBA00022723"/>
    </source>
</evidence>
<protein>
    <recommendedName>
        <fullName evidence="4">fumarylacetoacetase</fullName>
        <ecNumber evidence="4">3.7.1.2</ecNumber>
    </recommendedName>
</protein>
<evidence type="ECO:0000313" key="16">
    <source>
        <dbReference type="EMBL" id="OAN46481.1"/>
    </source>
</evidence>
<dbReference type="EC" id="3.7.1.2" evidence="4"/>
<dbReference type="NCBIfam" id="TIGR01266">
    <property type="entry name" value="fum_ac_acetase"/>
    <property type="match status" value="1"/>
</dbReference>
<feature type="binding site" evidence="12">
    <location>
        <position position="352"/>
    </location>
    <ligand>
        <name>substrate</name>
    </ligand>
</feature>
<feature type="binding site" evidence="13">
    <location>
        <position position="207"/>
    </location>
    <ligand>
        <name>Ca(2+)</name>
        <dbReference type="ChEBI" id="CHEBI:29108"/>
    </ligand>
</feature>
<dbReference type="PANTHER" id="PTHR43069:SF2">
    <property type="entry name" value="FUMARYLACETOACETASE"/>
    <property type="match status" value="1"/>
</dbReference>
<evidence type="ECO:0000259" key="14">
    <source>
        <dbReference type="Pfam" id="PF01557"/>
    </source>
</evidence>
<sequence>MTNPMPLQSFLPIAPESDFPLENLPYGVFRPRRGGPARVGVAIGEYVLDLAALDEAGLLANTPVGGQGLFARDALNAFMAAGPAAWQAVRNTLQRLLAADEPTLRDHQPLRDAALIRQDAVELLLPVQIGDFTDFYSSLYHATNTGKMLRPDSPPLFPNWRHMPVAYHGRASTVVVSGTPIPRPHGQIKPSSSPAPFFSPSRALDFEVELAMVIGVGSEFGAPVPVAQAEERIFGLVILNDWSARDIQGWEYQPLGPFLSKNFATTISPWVVPLAALEPFRCAGEPQDPPPLPYLHAPGLGHFDITLEVWLNDTRICQTNARHLYWSFAQQLAHHTVNGCRLRPGDLMGSGTISGPTKESRGCLFELTWRGTEPLQLPDGSTRRWLEDGDTVTMRAWAQGEGYRIGFGAATGTIVPGVAVSG</sequence>
<evidence type="ECO:0000256" key="2">
    <source>
        <dbReference type="ARBA" id="ARBA00001946"/>
    </source>
</evidence>
<feature type="binding site" evidence="13">
    <location>
        <position position="134"/>
    </location>
    <ligand>
        <name>Ca(2+)</name>
        <dbReference type="ChEBI" id="CHEBI:29108"/>
    </ligand>
</feature>
<feature type="binding site" evidence="13">
    <location>
        <position position="241"/>
    </location>
    <ligand>
        <name>Mg(2+)</name>
        <dbReference type="ChEBI" id="CHEBI:18420"/>
    </ligand>
</feature>
<dbReference type="EMBL" id="LWQS01000044">
    <property type="protein sequence ID" value="OAN46481.1"/>
    <property type="molecule type" value="Genomic_DNA"/>
</dbReference>
<evidence type="ECO:0000256" key="10">
    <source>
        <dbReference type="ARBA" id="ARBA00023232"/>
    </source>
</evidence>
<dbReference type="InterPro" id="IPR011234">
    <property type="entry name" value="Fumarylacetoacetase-like_C"/>
</dbReference>
<feature type="domain" description="Fumarylacetoacetase N-terminal" evidence="15">
    <location>
        <begin position="22"/>
        <end position="126"/>
    </location>
</feature>
<dbReference type="GO" id="GO:0006572">
    <property type="term" value="P:L-tyrosine catabolic process"/>
    <property type="evidence" value="ECO:0007669"/>
    <property type="project" value="UniProtKB-KW"/>
</dbReference>
<comment type="pathway">
    <text evidence="3">Amino-acid degradation; L-phenylalanine degradation; acetoacetate and fumarate from L-phenylalanine: step 6/6.</text>
</comment>
<dbReference type="InterPro" id="IPR036663">
    <property type="entry name" value="Fumarylacetoacetase_C_sf"/>
</dbReference>
<dbReference type="InterPro" id="IPR005959">
    <property type="entry name" value="Fumarylacetoacetase"/>
</dbReference>
<feature type="binding site" evidence="13">
    <location>
        <position position="241"/>
    </location>
    <ligand>
        <name>Ca(2+)</name>
        <dbReference type="ChEBI" id="CHEBI:29108"/>
    </ligand>
</feature>
<evidence type="ECO:0000256" key="7">
    <source>
        <dbReference type="ARBA" id="ARBA00022837"/>
    </source>
</evidence>
<feature type="domain" description="Fumarylacetoacetase-like C-terminal" evidence="14">
    <location>
        <begin position="140"/>
        <end position="414"/>
    </location>
</feature>
<gene>
    <name evidence="16" type="ORF">A6A03_12495</name>
</gene>
<evidence type="ECO:0000256" key="4">
    <source>
        <dbReference type="ARBA" id="ARBA00012094"/>
    </source>
</evidence>
<dbReference type="FunFam" id="3.90.850.10:FF:000009">
    <property type="entry name" value="Fumarylacetoacetase"/>
    <property type="match status" value="1"/>
</dbReference>
<organism evidence="16 17">
    <name type="scientific">Chloroflexus islandicus</name>
    <dbReference type="NCBI Taxonomy" id="1707952"/>
    <lineage>
        <taxon>Bacteria</taxon>
        <taxon>Bacillati</taxon>
        <taxon>Chloroflexota</taxon>
        <taxon>Chloroflexia</taxon>
        <taxon>Chloroflexales</taxon>
        <taxon>Chloroflexineae</taxon>
        <taxon>Chloroflexaceae</taxon>
        <taxon>Chloroflexus</taxon>
    </lineage>
</organism>